<evidence type="ECO:0000313" key="5">
    <source>
        <dbReference type="Proteomes" id="UP001420932"/>
    </source>
</evidence>
<evidence type="ECO:0000259" key="3">
    <source>
        <dbReference type="Pfam" id="PF21864"/>
    </source>
</evidence>
<keyword evidence="2" id="KW-0812">Transmembrane</keyword>
<evidence type="ECO:0000256" key="2">
    <source>
        <dbReference type="SAM" id="Phobius"/>
    </source>
</evidence>
<feature type="domain" description="MORF/ORRM1/DAG-like MORF" evidence="3">
    <location>
        <begin position="88"/>
        <end position="177"/>
    </location>
</feature>
<gene>
    <name evidence="4" type="ORF">Syun_030335</name>
</gene>
<dbReference type="Pfam" id="PF21864">
    <property type="entry name" value="MORF_dom"/>
    <property type="match status" value="1"/>
</dbReference>
<keyword evidence="2" id="KW-0472">Membrane</keyword>
<dbReference type="GO" id="GO:0080156">
    <property type="term" value="P:mitochondrial mRNA modification"/>
    <property type="evidence" value="ECO:0007669"/>
    <property type="project" value="TreeGrafter"/>
</dbReference>
<sequence length="452" mass="51426">MALTLRTRKTLTLTSSLLKTCRFISSTTTTTTISNVIAPQNPRRRPNLMVQSHWFRSTSLASSSRSYNNNNDDDKISPDTILFEGCDYNHWLITMEFPKDPKPTAEEMVETYVQTLAKVVGSVEEAKKRMYACSTTTYNGFQAVMTEEMSEKFRGLPGVVFILPDSYIDPVNKEYGDPHPCNMEDKEGMVTGIETMIGQDSIEQVAKALHKEDNHMVKALRKEDNHMARVLRKEANHMARVLRKEANCMARVLPKEDNHMAKALHKDSNLMDKVLHKEINHMAKVLLKEANHMAKVLLKEMEETLWIKETNRRTVKALGKLMEEIINIKHNIAIHLIKTMDLAGKGNMGIMALHRKGITTMGVISLKDRRILEGVIRTLVLHLVVIIGKVVALATIQIIQVMEKRSKGPIRKSRKMVLKESKGTMLHLDKQTRDNIEELVFTCQNIRNDSVS</sequence>
<reference evidence="4 5" key="1">
    <citation type="submission" date="2024-01" db="EMBL/GenBank/DDBJ databases">
        <title>Genome assemblies of Stephania.</title>
        <authorList>
            <person name="Yang L."/>
        </authorList>
    </citation>
    <scope>NUCLEOTIDE SEQUENCE [LARGE SCALE GENOMIC DNA]</scope>
    <source>
        <strain evidence="4">YNDBR</strain>
        <tissue evidence="4">Leaf</tissue>
    </source>
</reference>
<keyword evidence="2" id="KW-1133">Transmembrane helix</keyword>
<dbReference type="GO" id="GO:0042803">
    <property type="term" value="F:protein homodimerization activity"/>
    <property type="evidence" value="ECO:0007669"/>
    <property type="project" value="UniProtKB-ARBA"/>
</dbReference>
<feature type="transmembrane region" description="Helical" evidence="2">
    <location>
        <begin position="379"/>
        <end position="402"/>
    </location>
</feature>
<dbReference type="PANTHER" id="PTHR31346">
    <property type="entry name" value="MULTIPLE ORGANELLAR RNA EDITING FACTOR 2, CHLOROPLASTIC-RELATED-RELATED"/>
    <property type="match status" value="1"/>
</dbReference>
<keyword evidence="5" id="KW-1185">Reference proteome</keyword>
<proteinExistence type="predicted"/>
<dbReference type="PANTHER" id="PTHR31346:SF5">
    <property type="entry name" value="MULTIPLE ORGANELLAR RNA EDITING FACTOR 1, MITOCHONDRIAL"/>
    <property type="match status" value="1"/>
</dbReference>
<dbReference type="AlphaFoldDB" id="A0AAP0E7D5"/>
<dbReference type="InterPro" id="IPR037045">
    <property type="entry name" value="S8pro/Inhibitor_I9_sf"/>
</dbReference>
<protein>
    <recommendedName>
        <fullName evidence="3">MORF/ORRM1/DAG-like MORF domain-containing protein</fullName>
    </recommendedName>
</protein>
<evidence type="ECO:0000313" key="4">
    <source>
        <dbReference type="EMBL" id="KAK9087941.1"/>
    </source>
</evidence>
<dbReference type="Gene3D" id="3.30.70.80">
    <property type="entry name" value="Peptidase S8 propeptide/proteinase inhibitor I9"/>
    <property type="match status" value="1"/>
</dbReference>
<name>A0AAP0E7D5_9MAGN</name>
<dbReference type="InterPro" id="IPR039206">
    <property type="entry name" value="MORF/ORRM1/DAG-like"/>
</dbReference>
<comment type="caution">
    <text evidence="4">The sequence shown here is derived from an EMBL/GenBank/DDBJ whole genome shotgun (WGS) entry which is preliminary data.</text>
</comment>
<dbReference type="InterPro" id="IPR054059">
    <property type="entry name" value="MORF/ORRM1/DAG-like_MORF"/>
</dbReference>
<dbReference type="FunFam" id="3.30.70.80:FF:000001">
    <property type="entry name" value="Multiple organellar RNA editing factor"/>
    <property type="match status" value="1"/>
</dbReference>
<accession>A0AAP0E7D5</accession>
<dbReference type="EMBL" id="JBBNAF010000013">
    <property type="protein sequence ID" value="KAK9087941.1"/>
    <property type="molecule type" value="Genomic_DNA"/>
</dbReference>
<dbReference type="GO" id="GO:0005739">
    <property type="term" value="C:mitochondrion"/>
    <property type="evidence" value="ECO:0007669"/>
    <property type="project" value="TreeGrafter"/>
</dbReference>
<evidence type="ECO:0000256" key="1">
    <source>
        <dbReference type="ARBA" id="ARBA00022946"/>
    </source>
</evidence>
<keyword evidence="1" id="KW-0809">Transit peptide</keyword>
<dbReference type="Proteomes" id="UP001420932">
    <property type="component" value="Unassembled WGS sequence"/>
</dbReference>
<organism evidence="4 5">
    <name type="scientific">Stephania yunnanensis</name>
    <dbReference type="NCBI Taxonomy" id="152371"/>
    <lineage>
        <taxon>Eukaryota</taxon>
        <taxon>Viridiplantae</taxon>
        <taxon>Streptophyta</taxon>
        <taxon>Embryophyta</taxon>
        <taxon>Tracheophyta</taxon>
        <taxon>Spermatophyta</taxon>
        <taxon>Magnoliopsida</taxon>
        <taxon>Ranunculales</taxon>
        <taxon>Menispermaceae</taxon>
        <taxon>Menispermoideae</taxon>
        <taxon>Cissampelideae</taxon>
        <taxon>Stephania</taxon>
    </lineage>
</organism>
<dbReference type="GO" id="GO:0016554">
    <property type="term" value="P:cytidine to uridine editing"/>
    <property type="evidence" value="ECO:0007669"/>
    <property type="project" value="InterPro"/>
</dbReference>